<dbReference type="EMBL" id="BLPF01000001">
    <property type="protein sequence ID" value="GFJ78376.1"/>
    <property type="molecule type" value="Genomic_DNA"/>
</dbReference>
<reference evidence="1 2" key="1">
    <citation type="submission" date="2020-03" db="EMBL/GenBank/DDBJ databases">
        <title>Whole genome shotgun sequence of Phytohabitans houttuyneae NBRC 108639.</title>
        <authorList>
            <person name="Komaki H."/>
            <person name="Tamura T."/>
        </authorList>
    </citation>
    <scope>NUCLEOTIDE SEQUENCE [LARGE SCALE GENOMIC DNA]</scope>
    <source>
        <strain evidence="1 2">NBRC 108639</strain>
    </source>
</reference>
<evidence type="ECO:0000313" key="1">
    <source>
        <dbReference type="EMBL" id="GFJ78376.1"/>
    </source>
</evidence>
<name>A0A6V8K8M7_9ACTN</name>
<dbReference type="CDD" id="cd07432">
    <property type="entry name" value="PHP_HisPPase"/>
    <property type="match status" value="1"/>
</dbReference>
<evidence type="ECO:0008006" key="3">
    <source>
        <dbReference type="Google" id="ProtNLM"/>
    </source>
</evidence>
<dbReference type="AlphaFoldDB" id="A0A6V8K8M7"/>
<proteinExistence type="predicted"/>
<dbReference type="PANTHER" id="PTHR42924">
    <property type="entry name" value="EXONUCLEASE"/>
    <property type="match status" value="1"/>
</dbReference>
<dbReference type="SUPFAM" id="SSF89550">
    <property type="entry name" value="PHP domain-like"/>
    <property type="match status" value="1"/>
</dbReference>
<protein>
    <recommendedName>
        <fullName evidence="3">Polymerase/histidinol phosphatase N-terminal domain-containing protein</fullName>
    </recommendedName>
</protein>
<organism evidence="1 2">
    <name type="scientific">Phytohabitans houttuyneae</name>
    <dbReference type="NCBI Taxonomy" id="1076126"/>
    <lineage>
        <taxon>Bacteria</taxon>
        <taxon>Bacillati</taxon>
        <taxon>Actinomycetota</taxon>
        <taxon>Actinomycetes</taxon>
        <taxon>Micromonosporales</taxon>
        <taxon>Micromonosporaceae</taxon>
    </lineage>
</organism>
<accession>A0A6V8K8M7</accession>
<dbReference type="GO" id="GO:0004534">
    <property type="term" value="F:5'-3' RNA exonuclease activity"/>
    <property type="evidence" value="ECO:0007669"/>
    <property type="project" value="TreeGrafter"/>
</dbReference>
<gene>
    <name evidence="1" type="ORF">Phou_025560</name>
</gene>
<dbReference type="GO" id="GO:0035312">
    <property type="term" value="F:5'-3' DNA exonuclease activity"/>
    <property type="evidence" value="ECO:0007669"/>
    <property type="project" value="TreeGrafter"/>
</dbReference>
<sequence>MKTVRAAAHVHSEWSDDATWKLADIAAGFAERGYDVVLLADHCREFVASRWAEYRAACAEASTGAILLVPGIEYNDLDNTVHVPVWGDVPFYGQQVPDIGALLAGVTADGGTSVLAHPWRRDAWRRYKPAWSAHLAAVEVWNRKYDGIAPNRHAADLARREGLPQFAAVDFHTSRQFFPLAMRLRLASDTVDLPAVHGALREGAFEAAFRERPIASMLRGPALHAAVAAETARRAVRPAVNRLRRLRG</sequence>
<dbReference type="InterPro" id="IPR016195">
    <property type="entry name" value="Pol/histidinol_Pase-like"/>
</dbReference>
<dbReference type="PANTHER" id="PTHR42924:SF18">
    <property type="entry name" value="POLYMERASE_HISTIDINOL PHOSPHATASE N-TERMINAL DOMAIN-CONTAINING PROTEIN"/>
    <property type="match status" value="1"/>
</dbReference>
<evidence type="ECO:0000313" key="2">
    <source>
        <dbReference type="Proteomes" id="UP000482800"/>
    </source>
</evidence>
<comment type="caution">
    <text evidence="1">The sequence shown here is derived from an EMBL/GenBank/DDBJ whole genome shotgun (WGS) entry which is preliminary data.</text>
</comment>
<reference evidence="1 2" key="2">
    <citation type="submission" date="2020-03" db="EMBL/GenBank/DDBJ databases">
        <authorList>
            <person name="Ichikawa N."/>
            <person name="Kimura A."/>
            <person name="Kitahashi Y."/>
            <person name="Uohara A."/>
        </authorList>
    </citation>
    <scope>NUCLEOTIDE SEQUENCE [LARGE SCALE GENOMIC DNA]</scope>
    <source>
        <strain evidence="1 2">NBRC 108639</strain>
    </source>
</reference>
<dbReference type="InterPro" id="IPR052018">
    <property type="entry name" value="PHP_domain"/>
</dbReference>
<dbReference type="RefSeq" id="WP_173056167.1">
    <property type="nucleotide sequence ID" value="NZ_BAABGO010000001.1"/>
</dbReference>
<dbReference type="Gene3D" id="3.20.20.140">
    <property type="entry name" value="Metal-dependent hydrolases"/>
    <property type="match status" value="1"/>
</dbReference>
<dbReference type="Proteomes" id="UP000482800">
    <property type="component" value="Unassembled WGS sequence"/>
</dbReference>
<keyword evidence="2" id="KW-1185">Reference proteome</keyword>